<name>A0A2Z5UUS5_9COXI</name>
<comment type="similarity">
    <text evidence="1">Belongs to the metallo-dependent hydrolases superfamily. TatD-type hydrolase family.</text>
</comment>
<dbReference type="PROSITE" id="PS01137">
    <property type="entry name" value="TATD_1"/>
    <property type="match status" value="1"/>
</dbReference>
<dbReference type="NCBIfam" id="TIGR00010">
    <property type="entry name" value="YchF/TatD family DNA exonuclease"/>
    <property type="match status" value="1"/>
</dbReference>
<keyword evidence="6" id="KW-1185">Reference proteome</keyword>
<evidence type="ECO:0000313" key="5">
    <source>
        <dbReference type="EMBL" id="BBB15248.1"/>
    </source>
</evidence>
<dbReference type="PIRSF" id="PIRSF005902">
    <property type="entry name" value="DNase_TatD"/>
    <property type="match status" value="1"/>
</dbReference>
<dbReference type="RefSeq" id="WP_126322719.1">
    <property type="nucleotide sequence ID" value="NZ_AP018005.1"/>
</dbReference>
<dbReference type="GO" id="GO:0016788">
    <property type="term" value="F:hydrolase activity, acting on ester bonds"/>
    <property type="evidence" value="ECO:0007669"/>
    <property type="project" value="InterPro"/>
</dbReference>
<dbReference type="PANTHER" id="PTHR46124:SF2">
    <property type="entry name" value="D-AMINOACYL-TRNA DEACYLASE"/>
    <property type="match status" value="1"/>
</dbReference>
<sequence>MYPLVDSHCHLDRLDLNYFQKDLHQLLASAREQGVIHFLCVGIDLENFPPVLSIAEQFSDVSASVGIHPTEDLAEEPSLEQLIALAKHPKVVAIGETGLDYYRDTTKKSKQQTRFRQHIQTALAVNKPLIVHTRHAREDTIAILKEEGADKVGGVLHCFTEDLAMANAAIEIGFYISFSGILTFKNAKELQAIAQQLPLERILIETDSPYLAPAPFRGKPCQPAYVHYVAEKLAELRQLPLADIAQQTTTNFFKLFHDAQPKP</sequence>
<feature type="binding site" evidence="4">
    <location>
        <position position="157"/>
    </location>
    <ligand>
        <name>a divalent metal cation</name>
        <dbReference type="ChEBI" id="CHEBI:60240"/>
        <label>2</label>
    </ligand>
</feature>
<gene>
    <name evidence="5" type="primary">tatD</name>
    <name evidence="5" type="ORF">RVIR1_07590</name>
</gene>
<dbReference type="PANTHER" id="PTHR46124">
    <property type="entry name" value="D-AMINOACYL-TRNA DEACYLASE"/>
    <property type="match status" value="1"/>
</dbReference>
<evidence type="ECO:0000256" key="1">
    <source>
        <dbReference type="ARBA" id="ARBA00009275"/>
    </source>
</evidence>
<evidence type="ECO:0000256" key="2">
    <source>
        <dbReference type="ARBA" id="ARBA00022723"/>
    </source>
</evidence>
<dbReference type="InterPro" id="IPR018228">
    <property type="entry name" value="DNase_TatD-rel_CS"/>
</dbReference>
<dbReference type="InterPro" id="IPR032466">
    <property type="entry name" value="Metal_Hydrolase"/>
</dbReference>
<dbReference type="Proteomes" id="UP000282483">
    <property type="component" value="Chromosome"/>
</dbReference>
<evidence type="ECO:0000256" key="4">
    <source>
        <dbReference type="PIRSR" id="PIRSR005902-1"/>
    </source>
</evidence>
<dbReference type="InterPro" id="IPR015991">
    <property type="entry name" value="TatD/YcfH-like"/>
</dbReference>
<dbReference type="Gene3D" id="3.20.20.140">
    <property type="entry name" value="Metal-dependent hydrolases"/>
    <property type="match status" value="1"/>
</dbReference>
<evidence type="ECO:0000256" key="3">
    <source>
        <dbReference type="ARBA" id="ARBA00022801"/>
    </source>
</evidence>
<organism evidence="5 6">
    <name type="scientific">Candidatus Rickettsiella viridis</name>
    <dbReference type="NCBI Taxonomy" id="676208"/>
    <lineage>
        <taxon>Bacteria</taxon>
        <taxon>Pseudomonadati</taxon>
        <taxon>Pseudomonadota</taxon>
        <taxon>Gammaproteobacteria</taxon>
        <taxon>Legionellales</taxon>
        <taxon>Coxiellaceae</taxon>
        <taxon>Rickettsiella</taxon>
    </lineage>
</organism>
<dbReference type="Pfam" id="PF01026">
    <property type="entry name" value="TatD_DNase"/>
    <property type="match status" value="1"/>
</dbReference>
<accession>A0A2Z5UUS5</accession>
<feature type="binding site" evidence="4">
    <location>
        <position position="207"/>
    </location>
    <ligand>
        <name>a divalent metal cation</name>
        <dbReference type="ChEBI" id="CHEBI:60240"/>
        <label>1</label>
    </ligand>
</feature>
<dbReference type="PROSITE" id="PS01090">
    <property type="entry name" value="TATD_2"/>
    <property type="match status" value="1"/>
</dbReference>
<dbReference type="AlphaFoldDB" id="A0A2Z5UUS5"/>
<evidence type="ECO:0000313" key="6">
    <source>
        <dbReference type="Proteomes" id="UP000282483"/>
    </source>
</evidence>
<dbReference type="FunFam" id="3.20.20.140:FF:000005">
    <property type="entry name" value="TatD family hydrolase"/>
    <property type="match status" value="1"/>
</dbReference>
<feature type="binding site" evidence="4">
    <location>
        <position position="8"/>
    </location>
    <ligand>
        <name>a divalent metal cation</name>
        <dbReference type="ChEBI" id="CHEBI:60240"/>
        <label>1</label>
    </ligand>
</feature>
<dbReference type="GO" id="GO:0046872">
    <property type="term" value="F:metal ion binding"/>
    <property type="evidence" value="ECO:0007669"/>
    <property type="project" value="UniProtKB-KW"/>
</dbReference>
<feature type="binding site" evidence="4">
    <location>
        <position position="132"/>
    </location>
    <ligand>
        <name>a divalent metal cation</name>
        <dbReference type="ChEBI" id="CHEBI:60240"/>
        <label>2</label>
    </ligand>
</feature>
<dbReference type="CDD" id="cd01310">
    <property type="entry name" value="TatD_DNAse"/>
    <property type="match status" value="1"/>
</dbReference>
<dbReference type="EMBL" id="AP018005">
    <property type="protein sequence ID" value="BBB15248.1"/>
    <property type="molecule type" value="Genomic_DNA"/>
</dbReference>
<feature type="binding site" evidence="4">
    <location>
        <position position="96"/>
    </location>
    <ligand>
        <name>a divalent metal cation</name>
        <dbReference type="ChEBI" id="CHEBI:60240"/>
        <label>1</label>
    </ligand>
</feature>
<proteinExistence type="inferred from homology"/>
<protein>
    <submittedName>
        <fullName evidence="5">DNase TatD family</fullName>
    </submittedName>
</protein>
<dbReference type="InterPro" id="IPR001130">
    <property type="entry name" value="TatD-like"/>
</dbReference>
<dbReference type="GO" id="GO:0004536">
    <property type="term" value="F:DNA nuclease activity"/>
    <property type="evidence" value="ECO:0007669"/>
    <property type="project" value="InterPro"/>
</dbReference>
<dbReference type="SUPFAM" id="SSF51556">
    <property type="entry name" value="Metallo-dependent hydrolases"/>
    <property type="match status" value="1"/>
</dbReference>
<keyword evidence="3" id="KW-0378">Hydrolase</keyword>
<keyword evidence="2 4" id="KW-0479">Metal-binding</keyword>
<reference evidence="5 6" key="1">
    <citation type="submission" date="2017-03" db="EMBL/GenBank/DDBJ databases">
        <title>The genome sequence of Candidatus Rickettsiella viridis.</title>
        <authorList>
            <person name="Nikoh N."/>
            <person name="Tsuchida T."/>
            <person name="Yamaguchi K."/>
            <person name="Maeda T."/>
            <person name="Shigenobu S."/>
            <person name="Fukatsu T."/>
        </authorList>
    </citation>
    <scope>NUCLEOTIDE SEQUENCE [LARGE SCALE GENOMIC DNA]</scope>
    <source>
        <strain evidence="5 6">Ap-RA04</strain>
    </source>
</reference>
<dbReference type="KEGG" id="rvi:RVIR1_07590"/>
<feature type="binding site" evidence="4">
    <location>
        <position position="10"/>
    </location>
    <ligand>
        <name>a divalent metal cation</name>
        <dbReference type="ChEBI" id="CHEBI:60240"/>
        <label>1</label>
    </ligand>
</feature>
<dbReference type="GO" id="GO:0005829">
    <property type="term" value="C:cytosol"/>
    <property type="evidence" value="ECO:0007669"/>
    <property type="project" value="TreeGrafter"/>
</dbReference>
<dbReference type="OrthoDB" id="9810005at2"/>